<dbReference type="GO" id="GO:0016491">
    <property type="term" value="F:oxidoreductase activity"/>
    <property type="evidence" value="ECO:0007669"/>
    <property type="project" value="UniProtKB-KW"/>
</dbReference>
<dbReference type="CDD" id="cd05233">
    <property type="entry name" value="SDR_c"/>
    <property type="match status" value="1"/>
</dbReference>
<dbReference type="AlphaFoldDB" id="A0A6J6H8A5"/>
<dbReference type="InterPro" id="IPR002347">
    <property type="entry name" value="SDR_fam"/>
</dbReference>
<accession>A0A6J6H8A5</accession>
<sequence>MKDLSGKVAVITGAASGIGLAMANRFAAEGMKLVLADIEAPALESAVAGLPAGTQFVTSVCDVSKVEQVDALRDKALDAFGSVHLVCNNAGVGSGGPMESLDLNDWEWVLGVNLWGVIHGVRAFLPLLIEQGEGHIVNTASVAGLFAAPYMGAYNVSKYGVVALSETLSNELALTQSPVGVSVLCPSWVKTNIATATRNRPGGAPVDADAISEVIGTFIEKGIDPAGVADLVAEAVLAKQFWIITHEDTPAAVTMRTNSILERTDPPLLMH</sequence>
<keyword evidence="3" id="KW-0560">Oxidoreductase</keyword>
<dbReference type="PROSITE" id="PS00061">
    <property type="entry name" value="ADH_SHORT"/>
    <property type="match status" value="1"/>
</dbReference>
<reference evidence="5" key="1">
    <citation type="submission" date="2020-05" db="EMBL/GenBank/DDBJ databases">
        <authorList>
            <person name="Chiriac C."/>
            <person name="Salcher M."/>
            <person name="Ghai R."/>
            <person name="Kavagutti S V."/>
        </authorList>
    </citation>
    <scope>NUCLEOTIDE SEQUENCE</scope>
</reference>
<dbReference type="PANTHER" id="PTHR43391">
    <property type="entry name" value="RETINOL DEHYDROGENASE-RELATED"/>
    <property type="match status" value="1"/>
</dbReference>
<feature type="domain" description="Ketoreductase" evidence="4">
    <location>
        <begin position="7"/>
        <end position="192"/>
    </location>
</feature>
<gene>
    <name evidence="5" type="ORF">UFOPK1835_01016</name>
</gene>
<evidence type="ECO:0000256" key="2">
    <source>
        <dbReference type="ARBA" id="ARBA00022857"/>
    </source>
</evidence>
<name>A0A6J6H8A5_9ZZZZ</name>
<evidence type="ECO:0000256" key="3">
    <source>
        <dbReference type="ARBA" id="ARBA00023002"/>
    </source>
</evidence>
<evidence type="ECO:0000313" key="5">
    <source>
        <dbReference type="EMBL" id="CAB4609922.1"/>
    </source>
</evidence>
<dbReference type="SUPFAM" id="SSF51735">
    <property type="entry name" value="NAD(P)-binding Rossmann-fold domains"/>
    <property type="match status" value="1"/>
</dbReference>
<dbReference type="Gene3D" id="3.40.50.720">
    <property type="entry name" value="NAD(P)-binding Rossmann-like Domain"/>
    <property type="match status" value="1"/>
</dbReference>
<keyword evidence="2" id="KW-0521">NADP</keyword>
<dbReference type="SMART" id="SM00822">
    <property type="entry name" value="PKS_KR"/>
    <property type="match status" value="1"/>
</dbReference>
<dbReference type="InterPro" id="IPR057326">
    <property type="entry name" value="KR_dom"/>
</dbReference>
<comment type="similarity">
    <text evidence="1">Belongs to the short-chain dehydrogenases/reductases (SDR) family.</text>
</comment>
<dbReference type="EMBL" id="CAEZUP010000037">
    <property type="protein sequence ID" value="CAB4609922.1"/>
    <property type="molecule type" value="Genomic_DNA"/>
</dbReference>
<dbReference type="InterPro" id="IPR036291">
    <property type="entry name" value="NAD(P)-bd_dom_sf"/>
</dbReference>
<dbReference type="PANTHER" id="PTHR43391:SF14">
    <property type="entry name" value="DEHYDROGENASE_REDUCTASE SDR FAMILY PROTEIN 7-LIKE"/>
    <property type="match status" value="1"/>
</dbReference>
<dbReference type="NCBIfam" id="NF004843">
    <property type="entry name" value="PRK06194.1"/>
    <property type="match status" value="1"/>
</dbReference>
<evidence type="ECO:0000256" key="1">
    <source>
        <dbReference type="ARBA" id="ARBA00006484"/>
    </source>
</evidence>
<organism evidence="5">
    <name type="scientific">freshwater metagenome</name>
    <dbReference type="NCBI Taxonomy" id="449393"/>
    <lineage>
        <taxon>unclassified sequences</taxon>
        <taxon>metagenomes</taxon>
        <taxon>ecological metagenomes</taxon>
    </lineage>
</organism>
<dbReference type="PRINTS" id="PR00080">
    <property type="entry name" value="SDRFAMILY"/>
</dbReference>
<proteinExistence type="inferred from homology"/>
<dbReference type="Pfam" id="PF00106">
    <property type="entry name" value="adh_short"/>
    <property type="match status" value="1"/>
</dbReference>
<dbReference type="FunFam" id="3.40.50.720:FF:000084">
    <property type="entry name" value="Short-chain dehydrogenase reductase"/>
    <property type="match status" value="1"/>
</dbReference>
<dbReference type="InterPro" id="IPR020904">
    <property type="entry name" value="Sc_DH/Rdtase_CS"/>
</dbReference>
<dbReference type="PRINTS" id="PR00081">
    <property type="entry name" value="GDHRDH"/>
</dbReference>
<evidence type="ECO:0000259" key="4">
    <source>
        <dbReference type="SMART" id="SM00822"/>
    </source>
</evidence>
<protein>
    <submittedName>
        <fullName evidence="5">Unannotated protein</fullName>
    </submittedName>
</protein>